<dbReference type="HAMAP" id="MF_00017">
    <property type="entry name" value="RecR"/>
    <property type="match status" value="1"/>
</dbReference>
<gene>
    <name evidence="7" type="primary">recR</name>
    <name evidence="9" type="ORF">COS58_00230</name>
</gene>
<dbReference type="PANTHER" id="PTHR30446:SF0">
    <property type="entry name" value="RECOMBINATION PROTEIN RECR"/>
    <property type="match status" value="1"/>
</dbReference>
<dbReference type="GO" id="GO:0008270">
    <property type="term" value="F:zinc ion binding"/>
    <property type="evidence" value="ECO:0007669"/>
    <property type="project" value="UniProtKB-KW"/>
</dbReference>
<dbReference type="Pfam" id="PF21175">
    <property type="entry name" value="RecR_C"/>
    <property type="match status" value="1"/>
</dbReference>
<keyword evidence="1 7" id="KW-0479">Metal-binding</keyword>
<dbReference type="GO" id="GO:0006281">
    <property type="term" value="P:DNA repair"/>
    <property type="evidence" value="ECO:0007669"/>
    <property type="project" value="UniProtKB-UniRule"/>
</dbReference>
<keyword evidence="6 7" id="KW-0234">DNA repair</keyword>
<dbReference type="AlphaFoldDB" id="A0A2M7B9U9"/>
<dbReference type="GO" id="GO:0006310">
    <property type="term" value="P:DNA recombination"/>
    <property type="evidence" value="ECO:0007669"/>
    <property type="project" value="UniProtKB-UniRule"/>
</dbReference>
<accession>A0A2M7B9U9</accession>
<protein>
    <recommendedName>
        <fullName evidence="7">Recombination protein RecR</fullName>
    </recommendedName>
</protein>
<dbReference type="InterPro" id="IPR023627">
    <property type="entry name" value="Rcmb_RecR"/>
</dbReference>
<keyword evidence="2 7" id="KW-0227">DNA damage</keyword>
<dbReference type="NCBIfam" id="TIGR00615">
    <property type="entry name" value="recR"/>
    <property type="match status" value="1"/>
</dbReference>
<dbReference type="InterPro" id="IPR000093">
    <property type="entry name" value="DNA_Rcmb_RecR"/>
</dbReference>
<keyword evidence="4 7" id="KW-0862">Zinc</keyword>
<keyword evidence="5 7" id="KW-0233">DNA recombination</keyword>
<reference evidence="10" key="1">
    <citation type="submission" date="2017-09" db="EMBL/GenBank/DDBJ databases">
        <title>Depth-based differentiation of microbial function through sediment-hosted aquifers and enrichment of novel symbionts in the deep terrestrial subsurface.</title>
        <authorList>
            <person name="Probst A.J."/>
            <person name="Ladd B."/>
            <person name="Jarett J.K."/>
            <person name="Geller-Mcgrath D.E."/>
            <person name="Sieber C.M.K."/>
            <person name="Emerson J.B."/>
            <person name="Anantharaman K."/>
            <person name="Thomas B.C."/>
            <person name="Malmstrom R."/>
            <person name="Stieglmeier M."/>
            <person name="Klingl A."/>
            <person name="Woyke T."/>
            <person name="Ryan C.M."/>
            <person name="Banfield J.F."/>
        </authorList>
    </citation>
    <scope>NUCLEOTIDE SEQUENCE [LARGE SCALE GENOMIC DNA]</scope>
</reference>
<dbReference type="EMBL" id="PEVG01000002">
    <property type="protein sequence ID" value="PIU99829.1"/>
    <property type="molecule type" value="Genomic_DNA"/>
</dbReference>
<name>A0A2M7B9U9_9BACT</name>
<feature type="zinc finger region" description="C4-type" evidence="7">
    <location>
        <begin position="71"/>
        <end position="86"/>
    </location>
</feature>
<dbReference type="Gene3D" id="3.40.1360.10">
    <property type="match status" value="1"/>
</dbReference>
<evidence type="ECO:0000256" key="7">
    <source>
        <dbReference type="HAMAP-Rule" id="MF_00017"/>
    </source>
</evidence>
<feature type="domain" description="Toprim" evidence="8">
    <location>
        <begin position="94"/>
        <end position="195"/>
    </location>
</feature>
<evidence type="ECO:0000313" key="9">
    <source>
        <dbReference type="EMBL" id="PIU99829.1"/>
    </source>
</evidence>
<evidence type="ECO:0000256" key="2">
    <source>
        <dbReference type="ARBA" id="ARBA00022763"/>
    </source>
</evidence>
<comment type="similarity">
    <text evidence="7">Belongs to the RecR family.</text>
</comment>
<evidence type="ECO:0000256" key="4">
    <source>
        <dbReference type="ARBA" id="ARBA00022833"/>
    </source>
</evidence>
<evidence type="ECO:0000259" key="8">
    <source>
        <dbReference type="PROSITE" id="PS50880"/>
    </source>
</evidence>
<comment type="function">
    <text evidence="7">May play a role in DNA repair. It seems to be involved in an RecBC-independent recombinational process of DNA repair. It may act with RecF and RecO.</text>
</comment>
<dbReference type="Gene3D" id="1.10.8.420">
    <property type="entry name" value="RecR Domain 1"/>
    <property type="match status" value="1"/>
</dbReference>
<dbReference type="Pfam" id="PF13662">
    <property type="entry name" value="Toprim_4"/>
    <property type="match status" value="1"/>
</dbReference>
<proteinExistence type="inferred from homology"/>
<dbReference type="SUPFAM" id="SSF111304">
    <property type="entry name" value="Recombination protein RecR"/>
    <property type="match status" value="1"/>
</dbReference>
<dbReference type="Proteomes" id="UP000228561">
    <property type="component" value="Unassembled WGS sequence"/>
</dbReference>
<evidence type="ECO:0000256" key="3">
    <source>
        <dbReference type="ARBA" id="ARBA00022771"/>
    </source>
</evidence>
<dbReference type="PROSITE" id="PS50880">
    <property type="entry name" value="TOPRIM"/>
    <property type="match status" value="1"/>
</dbReference>
<evidence type="ECO:0000256" key="6">
    <source>
        <dbReference type="ARBA" id="ARBA00023204"/>
    </source>
</evidence>
<sequence length="216" mass="25162">MKKRSLLFLSQVKISMSSNTIQKLREYFEHFPGIGPRQAQRFVYWLLNQEPDFVKNLGELLLALRSDTKQCNQCFRFFTSSECRFCNNINRDKSRILVVEKDTDMENIEKAGVYNSLYFVLGDIIPFGQTIPKNIRLKELFGRIEHDSQKELKEIILAFSATAEGDNTCRYLEKILDPLVKKYSIKINRFGRGISTGAELEYLDKDTLKNALENRK</sequence>
<evidence type="ECO:0000313" key="10">
    <source>
        <dbReference type="Proteomes" id="UP000228561"/>
    </source>
</evidence>
<dbReference type="InterPro" id="IPR006171">
    <property type="entry name" value="TOPRIM_dom"/>
</dbReference>
<dbReference type="GO" id="GO:0003677">
    <property type="term" value="F:DNA binding"/>
    <property type="evidence" value="ECO:0007669"/>
    <property type="project" value="UniProtKB-UniRule"/>
</dbReference>
<evidence type="ECO:0000256" key="1">
    <source>
        <dbReference type="ARBA" id="ARBA00022723"/>
    </source>
</evidence>
<dbReference type="PANTHER" id="PTHR30446">
    <property type="entry name" value="RECOMBINATION PROTEIN RECR"/>
    <property type="match status" value="1"/>
</dbReference>
<organism evidence="9 10">
    <name type="scientific">Candidatus Tagabacteria bacterium CG03_land_8_20_14_0_80_41_22</name>
    <dbReference type="NCBI Taxonomy" id="1975020"/>
    <lineage>
        <taxon>Bacteria</taxon>
        <taxon>Candidatus Tagaibacteriota</taxon>
    </lineage>
</organism>
<comment type="caution">
    <text evidence="9">The sequence shown here is derived from an EMBL/GenBank/DDBJ whole genome shotgun (WGS) entry which is preliminary data.</text>
</comment>
<evidence type="ECO:0000256" key="5">
    <source>
        <dbReference type="ARBA" id="ARBA00023172"/>
    </source>
</evidence>
<dbReference type="Pfam" id="PF21176">
    <property type="entry name" value="RecR_HhH"/>
    <property type="match status" value="1"/>
</dbReference>
<keyword evidence="3 7" id="KW-0863">Zinc-finger</keyword>